<proteinExistence type="inferred from homology"/>
<dbReference type="InterPro" id="IPR005583">
    <property type="entry name" value="YaaA"/>
</dbReference>
<name>A0A6G7K9U1_9LACT</name>
<dbReference type="Pfam" id="PF03883">
    <property type="entry name" value="H2O2_YaaD"/>
    <property type="match status" value="1"/>
</dbReference>
<dbReference type="KEGG" id="jar:G7057_05760"/>
<protein>
    <recommendedName>
        <fullName evidence="1">UPF0246 protein G7057_05760</fullName>
    </recommendedName>
</protein>
<dbReference type="GO" id="GO:0033194">
    <property type="term" value="P:response to hydroperoxide"/>
    <property type="evidence" value="ECO:0007669"/>
    <property type="project" value="TreeGrafter"/>
</dbReference>
<dbReference type="EMBL" id="CP049740">
    <property type="protein sequence ID" value="QII82002.1"/>
    <property type="molecule type" value="Genomic_DNA"/>
</dbReference>
<keyword evidence="3" id="KW-1185">Reference proteome</keyword>
<reference evidence="2 3" key="1">
    <citation type="journal article" date="2017" name="Int. J. Syst. Evol. Microbiol.">
        <title>Jeotgalibaca porci sp. nov. and Jeotgalibaca arthritidis sp. nov., isolated from pigs, and emended description of the genus Jeotgalibaca.</title>
        <authorList>
            <person name="Zamora L."/>
            <person name="Perez-Sancho M."/>
            <person name="Dominguez L."/>
            <person name="Fernandez-Garayzabal J.F."/>
            <person name="Vela A.I."/>
        </authorList>
    </citation>
    <scope>NUCLEOTIDE SEQUENCE [LARGE SCALE GENOMIC DNA]</scope>
    <source>
        <strain evidence="2 3">CECT 9157</strain>
    </source>
</reference>
<dbReference type="Proteomes" id="UP000501451">
    <property type="component" value="Chromosome"/>
</dbReference>
<evidence type="ECO:0000313" key="2">
    <source>
        <dbReference type="EMBL" id="QII82002.1"/>
    </source>
</evidence>
<dbReference type="RefSeq" id="WP_166161969.1">
    <property type="nucleotide sequence ID" value="NZ_CP049740.1"/>
</dbReference>
<dbReference type="PANTHER" id="PTHR30283:SF4">
    <property type="entry name" value="PEROXIDE STRESS RESISTANCE PROTEIN YAAA"/>
    <property type="match status" value="1"/>
</dbReference>
<accession>A0A6G7K9U1</accession>
<dbReference type="GO" id="GO:0005829">
    <property type="term" value="C:cytosol"/>
    <property type="evidence" value="ECO:0007669"/>
    <property type="project" value="TreeGrafter"/>
</dbReference>
<gene>
    <name evidence="2" type="primary">yaaA</name>
    <name evidence="2" type="ORF">G7057_05760</name>
</gene>
<dbReference type="HAMAP" id="MF_00652">
    <property type="entry name" value="UPF0246"/>
    <property type="match status" value="1"/>
</dbReference>
<dbReference type="NCBIfam" id="NF002543">
    <property type="entry name" value="PRK02101.1-4"/>
    <property type="match status" value="1"/>
</dbReference>
<evidence type="ECO:0000313" key="3">
    <source>
        <dbReference type="Proteomes" id="UP000501451"/>
    </source>
</evidence>
<organism evidence="2 3">
    <name type="scientific">Jeotgalibaca arthritidis</name>
    <dbReference type="NCBI Taxonomy" id="1868794"/>
    <lineage>
        <taxon>Bacteria</taxon>
        <taxon>Bacillati</taxon>
        <taxon>Bacillota</taxon>
        <taxon>Bacilli</taxon>
        <taxon>Lactobacillales</taxon>
        <taxon>Carnobacteriaceae</taxon>
        <taxon>Jeotgalibaca</taxon>
    </lineage>
</organism>
<comment type="similarity">
    <text evidence="1">Belongs to the UPF0246 family.</text>
</comment>
<evidence type="ECO:0000256" key="1">
    <source>
        <dbReference type="HAMAP-Rule" id="MF_00652"/>
    </source>
</evidence>
<dbReference type="AlphaFoldDB" id="A0A6G7K9U1"/>
<dbReference type="PANTHER" id="PTHR30283">
    <property type="entry name" value="PEROXIDE STRESS RESPONSE PROTEIN YAAA"/>
    <property type="match status" value="1"/>
</dbReference>
<sequence length="248" mass="28598">MKIIISPTKKMVAETNSFLAETTPLFLKKTQVILDTLNSLTYEEAKALWKCNDQIATENRERLKQMELANQLSPAVMSYKGLQFQYMSPDLFSENALAYMKENLRILSGFYGVLRPFDGITPYRLEMQAPLQVDGHKNLYHYWGSHLYDALDFSDGPVINLASKEYTKAISPYLKEGDQLIEIMFSNLIDGKLKVKATLAKMARGQMVRYMAENHVEAVEDLQHFDHPHYQFSAEHSTSQKYVFIYQD</sequence>